<protein>
    <submittedName>
        <fullName evidence="1">Uncharacterized protein</fullName>
    </submittedName>
</protein>
<evidence type="ECO:0000313" key="1">
    <source>
        <dbReference type="EMBL" id="MBB6557260.1"/>
    </source>
</evidence>
<gene>
    <name evidence="1" type="ORF">HD593_012150</name>
</gene>
<sequence>MAIGVDFDGVIHAYSRGWFDGTAYDESVPGAIEGLRALMDKHAVFVHTSRDVRQVAGWLATHGFETTTFTPPKFWNERGRLLVTNWKVPATAYLDDRAVRFTTWTAALDELLHGGRKTTDLRAAFDRIDARHQPTTTETWVSCSDHCGQWVTGVLIMCAMCAPRPVTVCTNDDCPTWPCPDHLALHGETADTCTHKGDSR</sequence>
<proteinExistence type="predicted"/>
<dbReference type="InterPro" id="IPR023214">
    <property type="entry name" value="HAD_sf"/>
</dbReference>
<dbReference type="EMBL" id="JACHMI010000002">
    <property type="protein sequence ID" value="MBB6557260.1"/>
    <property type="molecule type" value="Genomic_DNA"/>
</dbReference>
<dbReference type="RefSeq" id="WP_185112846.1">
    <property type="nucleotide sequence ID" value="NZ_BAAAXY010000038.1"/>
</dbReference>
<keyword evidence="2" id="KW-1185">Reference proteome</keyword>
<dbReference type="Gene3D" id="3.40.50.1000">
    <property type="entry name" value="HAD superfamily/HAD-like"/>
    <property type="match status" value="1"/>
</dbReference>
<dbReference type="Proteomes" id="UP000565579">
    <property type="component" value="Unassembled WGS sequence"/>
</dbReference>
<name>A0A7X0P8K2_9ACTN</name>
<dbReference type="InterPro" id="IPR036412">
    <property type="entry name" value="HAD-like_sf"/>
</dbReference>
<reference evidence="1 2" key="1">
    <citation type="submission" date="2020-08" db="EMBL/GenBank/DDBJ databases">
        <title>Sequencing the genomes of 1000 actinobacteria strains.</title>
        <authorList>
            <person name="Klenk H.-P."/>
        </authorList>
    </citation>
    <scope>NUCLEOTIDE SEQUENCE [LARGE SCALE GENOMIC DNA]</scope>
    <source>
        <strain evidence="1 2">DSM 43768</strain>
    </source>
</reference>
<evidence type="ECO:0000313" key="2">
    <source>
        <dbReference type="Proteomes" id="UP000565579"/>
    </source>
</evidence>
<comment type="caution">
    <text evidence="1">The sequence shown here is derived from an EMBL/GenBank/DDBJ whole genome shotgun (WGS) entry which is preliminary data.</text>
</comment>
<accession>A0A7X0P8K2</accession>
<dbReference type="SUPFAM" id="SSF56784">
    <property type="entry name" value="HAD-like"/>
    <property type="match status" value="1"/>
</dbReference>
<organism evidence="1 2">
    <name type="scientific">Nonomuraea rubra</name>
    <dbReference type="NCBI Taxonomy" id="46180"/>
    <lineage>
        <taxon>Bacteria</taxon>
        <taxon>Bacillati</taxon>
        <taxon>Actinomycetota</taxon>
        <taxon>Actinomycetes</taxon>
        <taxon>Streptosporangiales</taxon>
        <taxon>Streptosporangiaceae</taxon>
        <taxon>Nonomuraea</taxon>
    </lineage>
</organism>
<dbReference type="AlphaFoldDB" id="A0A7X0P8K2"/>